<reference evidence="1 2" key="1">
    <citation type="submission" date="2022-05" db="EMBL/GenBank/DDBJ databases">
        <authorList>
            <consortium name="Genoscope - CEA"/>
            <person name="William W."/>
        </authorList>
    </citation>
    <scope>NUCLEOTIDE SEQUENCE [LARGE SCALE GENOMIC DNA]</scope>
</reference>
<sequence length="52" mass="5997">MKEIGFNLVLLSTSVDKMYPPLKGLIVYSLQLHKEKVKRGNRSLSKRLLIQL</sequence>
<accession>A0ABN8M370</accession>
<name>A0ABN8M370_9CNID</name>
<dbReference type="EMBL" id="CALNXI010000171">
    <property type="protein sequence ID" value="CAH3021156.1"/>
    <property type="molecule type" value="Genomic_DNA"/>
</dbReference>
<dbReference type="Proteomes" id="UP001159427">
    <property type="component" value="Unassembled WGS sequence"/>
</dbReference>
<evidence type="ECO:0000313" key="1">
    <source>
        <dbReference type="EMBL" id="CAH3021156.1"/>
    </source>
</evidence>
<evidence type="ECO:0000313" key="2">
    <source>
        <dbReference type="Proteomes" id="UP001159427"/>
    </source>
</evidence>
<keyword evidence="2" id="KW-1185">Reference proteome</keyword>
<organism evidence="1 2">
    <name type="scientific">Porites evermanni</name>
    <dbReference type="NCBI Taxonomy" id="104178"/>
    <lineage>
        <taxon>Eukaryota</taxon>
        <taxon>Metazoa</taxon>
        <taxon>Cnidaria</taxon>
        <taxon>Anthozoa</taxon>
        <taxon>Hexacorallia</taxon>
        <taxon>Scleractinia</taxon>
        <taxon>Fungiina</taxon>
        <taxon>Poritidae</taxon>
        <taxon>Porites</taxon>
    </lineage>
</organism>
<comment type="caution">
    <text evidence="1">The sequence shown here is derived from an EMBL/GenBank/DDBJ whole genome shotgun (WGS) entry which is preliminary data.</text>
</comment>
<gene>
    <name evidence="1" type="ORF">PEVE_00010150</name>
</gene>
<protein>
    <submittedName>
        <fullName evidence="1">Uncharacterized protein</fullName>
    </submittedName>
</protein>
<proteinExistence type="predicted"/>